<evidence type="ECO:0000259" key="1">
    <source>
        <dbReference type="PROSITE" id="PS50800"/>
    </source>
</evidence>
<gene>
    <name evidence="2" type="ORF">SARC_12432</name>
</gene>
<evidence type="ECO:0000313" key="3">
    <source>
        <dbReference type="Proteomes" id="UP000054560"/>
    </source>
</evidence>
<protein>
    <recommendedName>
        <fullName evidence="1">SAP domain-containing protein</fullName>
    </recommendedName>
</protein>
<reference evidence="2 3" key="1">
    <citation type="submission" date="2011-02" db="EMBL/GenBank/DDBJ databases">
        <title>The Genome Sequence of Sphaeroforma arctica JP610.</title>
        <authorList>
            <consortium name="The Broad Institute Genome Sequencing Platform"/>
            <person name="Russ C."/>
            <person name="Cuomo C."/>
            <person name="Young S.K."/>
            <person name="Zeng Q."/>
            <person name="Gargeya S."/>
            <person name="Alvarado L."/>
            <person name="Berlin A."/>
            <person name="Chapman S.B."/>
            <person name="Chen Z."/>
            <person name="Freedman E."/>
            <person name="Gellesch M."/>
            <person name="Goldberg J."/>
            <person name="Griggs A."/>
            <person name="Gujja S."/>
            <person name="Heilman E."/>
            <person name="Heiman D."/>
            <person name="Howarth C."/>
            <person name="Mehta T."/>
            <person name="Neiman D."/>
            <person name="Pearson M."/>
            <person name="Roberts A."/>
            <person name="Saif S."/>
            <person name="Shea T."/>
            <person name="Shenoy N."/>
            <person name="Sisk P."/>
            <person name="Stolte C."/>
            <person name="Sykes S."/>
            <person name="White J."/>
            <person name="Yandava C."/>
            <person name="Burger G."/>
            <person name="Gray M.W."/>
            <person name="Holland P.W.H."/>
            <person name="King N."/>
            <person name="Lang F.B.F."/>
            <person name="Roger A.J."/>
            <person name="Ruiz-Trillo I."/>
            <person name="Haas B."/>
            <person name="Nusbaum C."/>
            <person name="Birren B."/>
        </authorList>
    </citation>
    <scope>NUCLEOTIDE SEQUENCE [LARGE SCALE GENOMIC DNA]</scope>
    <source>
        <strain evidence="2 3">JP610</strain>
    </source>
</reference>
<organism evidence="2 3">
    <name type="scientific">Sphaeroforma arctica JP610</name>
    <dbReference type="NCBI Taxonomy" id="667725"/>
    <lineage>
        <taxon>Eukaryota</taxon>
        <taxon>Ichthyosporea</taxon>
        <taxon>Ichthyophonida</taxon>
        <taxon>Sphaeroforma</taxon>
    </lineage>
</organism>
<dbReference type="Pfam" id="PF02037">
    <property type="entry name" value="SAP"/>
    <property type="match status" value="1"/>
</dbReference>
<dbReference type="SMART" id="SM00513">
    <property type="entry name" value="SAP"/>
    <property type="match status" value="1"/>
</dbReference>
<accession>A0A0L0FE44</accession>
<proteinExistence type="predicted"/>
<keyword evidence="3" id="KW-1185">Reference proteome</keyword>
<dbReference type="PROSITE" id="PS50800">
    <property type="entry name" value="SAP"/>
    <property type="match status" value="1"/>
</dbReference>
<name>A0A0L0FE44_9EUKA</name>
<evidence type="ECO:0000313" key="2">
    <source>
        <dbReference type="EMBL" id="KNC75037.1"/>
    </source>
</evidence>
<dbReference type="Proteomes" id="UP000054560">
    <property type="component" value="Unassembled WGS sequence"/>
</dbReference>
<dbReference type="RefSeq" id="XP_014148939.1">
    <property type="nucleotide sequence ID" value="XM_014293464.1"/>
</dbReference>
<feature type="domain" description="SAP" evidence="1">
    <location>
        <begin position="101"/>
        <end position="135"/>
    </location>
</feature>
<dbReference type="SUPFAM" id="SSF68906">
    <property type="entry name" value="SAP domain"/>
    <property type="match status" value="1"/>
</dbReference>
<sequence length="202" mass="22787">MDFSDDSFDHHEDYSPTMFTTLPFGVHGGMQGMEFGRKAVSDYTSGLFEDYEEIPESITQCIDAMLGGPTPDFLDPTKALTREQEVNTVAEKKAKRDPNWFSTLKNDHLKKLLQVLGLHRSGTKAQLVDRLLDDPIASKYTDQRNTTLASLAEKLSEKEPHGWQYDAIGAGVGQDARFSRIHLLMKMEKKDAMKNDDTDELL</sequence>
<dbReference type="AlphaFoldDB" id="A0A0L0FE44"/>
<dbReference type="Gene3D" id="1.10.720.30">
    <property type="entry name" value="SAP domain"/>
    <property type="match status" value="1"/>
</dbReference>
<dbReference type="GeneID" id="25912936"/>
<dbReference type="InterPro" id="IPR003034">
    <property type="entry name" value="SAP_dom"/>
</dbReference>
<dbReference type="EMBL" id="KQ243894">
    <property type="protein sequence ID" value="KNC75037.1"/>
    <property type="molecule type" value="Genomic_DNA"/>
</dbReference>
<dbReference type="InterPro" id="IPR036361">
    <property type="entry name" value="SAP_dom_sf"/>
</dbReference>